<keyword evidence="3" id="KW-1185">Reference proteome</keyword>
<evidence type="ECO:0000313" key="2">
    <source>
        <dbReference type="EMBL" id="GAK30895.1"/>
    </source>
</evidence>
<accession>A0A069CSV9</accession>
<sequence length="263" mass="29552">MLTILDMLNHYLGFFNVNTRWKGRVYSLLALVGDFYLLYLATQFFKNAAYLRGSSIVLAFLVILYFAILNVIYYFTNKTVKWDISPKIEKYLGTQEVKDNSRRNQRTFIPANGIYNPKDVLPASIISDEDMQAELDLVAQQLQANGLMQKDFGGLSEAEQLNYLTNEPIIYANHPGTALPYSHLQAERGGLALYGGVNEMFAKRLGRIATVGLMPVSEALKENELFIATAVLQGGLGHVRGRAGLTEESKPYSLHVEIAYKRK</sequence>
<feature type="transmembrane region" description="Helical" evidence="1">
    <location>
        <begin position="25"/>
        <end position="45"/>
    </location>
</feature>
<keyword evidence="1" id="KW-0812">Transmembrane</keyword>
<reference evidence="3" key="1">
    <citation type="journal article" date="2014" name="Genome Announc.">
        <title>Draft genome sequence of Weissella oryzae SG25T, isolated from fermented rice grains.</title>
        <authorList>
            <person name="Tanizawa Y."/>
            <person name="Fujisawa T."/>
            <person name="Mochizuki T."/>
            <person name="Kaminuma E."/>
            <person name="Suzuki Y."/>
            <person name="Nakamura Y."/>
            <person name="Tohno M."/>
        </authorList>
    </citation>
    <scope>NUCLEOTIDE SEQUENCE [LARGE SCALE GENOMIC DNA]</scope>
    <source>
        <strain evidence="3">DSM 25784 / JCM 18191 / LMG 30913 / SG25</strain>
    </source>
</reference>
<organism evidence="2 3">
    <name type="scientific">Weissella oryzae (strain DSM 25784 / JCM 18191 / LMG 30913 / SG25)</name>
    <dbReference type="NCBI Taxonomy" id="1329250"/>
    <lineage>
        <taxon>Bacteria</taxon>
        <taxon>Bacillati</taxon>
        <taxon>Bacillota</taxon>
        <taxon>Bacilli</taxon>
        <taxon>Lactobacillales</taxon>
        <taxon>Lactobacillaceae</taxon>
        <taxon>Weissella</taxon>
    </lineage>
</organism>
<keyword evidence="1" id="KW-0472">Membrane</keyword>
<gene>
    <name evidence="2" type="ORF">WOSG25_060130</name>
</gene>
<dbReference type="STRING" id="1329250.WOSG25_060130"/>
<evidence type="ECO:0000256" key="1">
    <source>
        <dbReference type="SAM" id="Phobius"/>
    </source>
</evidence>
<name>A0A069CSV9_WEIOS</name>
<dbReference type="Pfam" id="PF20386">
    <property type="entry name" value="DUF6681"/>
    <property type="match status" value="1"/>
</dbReference>
<dbReference type="OrthoDB" id="2192445at2"/>
<dbReference type="AlphaFoldDB" id="A0A069CSV9"/>
<evidence type="ECO:0000313" key="3">
    <source>
        <dbReference type="Proteomes" id="UP000030643"/>
    </source>
</evidence>
<feature type="transmembrane region" description="Helical" evidence="1">
    <location>
        <begin position="57"/>
        <end position="76"/>
    </location>
</feature>
<dbReference type="eggNOG" id="ENOG5032RH8">
    <property type="taxonomic scope" value="Bacteria"/>
</dbReference>
<dbReference type="EMBL" id="DF820489">
    <property type="protein sequence ID" value="GAK30895.1"/>
    <property type="molecule type" value="Genomic_DNA"/>
</dbReference>
<keyword evidence="1" id="KW-1133">Transmembrane helix</keyword>
<dbReference type="InterPro" id="IPR046503">
    <property type="entry name" value="DUF6681"/>
</dbReference>
<dbReference type="Proteomes" id="UP000030643">
    <property type="component" value="Unassembled WGS sequence"/>
</dbReference>
<dbReference type="RefSeq" id="WP_027698956.1">
    <property type="nucleotide sequence ID" value="NZ_DF820489.1"/>
</dbReference>
<proteinExistence type="predicted"/>
<protein>
    <submittedName>
        <fullName evidence="2">Uncharacterized protein</fullName>
    </submittedName>
</protein>